<proteinExistence type="predicted"/>
<dbReference type="AlphaFoldDB" id="A0A1Y2ALS2"/>
<dbReference type="Proteomes" id="UP000193986">
    <property type="component" value="Unassembled WGS sequence"/>
</dbReference>
<evidence type="ECO:0000313" key="2">
    <source>
        <dbReference type="EMBL" id="ORY23529.1"/>
    </source>
</evidence>
<reference evidence="2 3" key="1">
    <citation type="submission" date="2016-07" db="EMBL/GenBank/DDBJ databases">
        <title>Pervasive Adenine N6-methylation of Active Genes in Fungi.</title>
        <authorList>
            <consortium name="DOE Joint Genome Institute"/>
            <person name="Mondo S.J."/>
            <person name="Dannebaum R.O."/>
            <person name="Kuo R.C."/>
            <person name="Labutti K."/>
            <person name="Haridas S."/>
            <person name="Kuo A."/>
            <person name="Salamov A."/>
            <person name="Ahrendt S.R."/>
            <person name="Lipzen A."/>
            <person name="Sullivan W."/>
            <person name="Andreopoulos W.B."/>
            <person name="Clum A."/>
            <person name="Lindquist E."/>
            <person name="Daum C."/>
            <person name="Ramamoorthy G.K."/>
            <person name="Gryganskyi A."/>
            <person name="Culley D."/>
            <person name="Magnuson J.K."/>
            <person name="James T.Y."/>
            <person name="O'Malley M.A."/>
            <person name="Stajich J.E."/>
            <person name="Spatafora J.W."/>
            <person name="Visel A."/>
            <person name="Grigoriev I.V."/>
        </authorList>
    </citation>
    <scope>NUCLEOTIDE SEQUENCE [LARGE SCALE GENOMIC DNA]</scope>
    <source>
        <strain evidence="2 3">68-887.2</strain>
    </source>
</reference>
<dbReference type="EMBL" id="MCFC01000078">
    <property type="protein sequence ID" value="ORY23529.1"/>
    <property type="molecule type" value="Genomic_DNA"/>
</dbReference>
<feature type="region of interest" description="Disordered" evidence="1">
    <location>
        <begin position="227"/>
        <end position="262"/>
    </location>
</feature>
<feature type="compositionally biased region" description="Low complexity" evidence="1">
    <location>
        <begin position="229"/>
        <end position="246"/>
    </location>
</feature>
<gene>
    <name evidence="2" type="ORF">BCR39DRAFT_600780</name>
</gene>
<organism evidence="2 3">
    <name type="scientific">Naematelia encephala</name>
    <dbReference type="NCBI Taxonomy" id="71784"/>
    <lineage>
        <taxon>Eukaryota</taxon>
        <taxon>Fungi</taxon>
        <taxon>Dikarya</taxon>
        <taxon>Basidiomycota</taxon>
        <taxon>Agaricomycotina</taxon>
        <taxon>Tremellomycetes</taxon>
        <taxon>Tremellales</taxon>
        <taxon>Naemateliaceae</taxon>
        <taxon>Naematelia</taxon>
    </lineage>
</organism>
<accession>A0A1Y2ALS2</accession>
<feature type="compositionally biased region" description="Polar residues" evidence="1">
    <location>
        <begin position="247"/>
        <end position="260"/>
    </location>
</feature>
<sequence>MTHSSQSSSHYALLGSSNRHVLDQSSSLSHSRLREVWRSSRLRRVLSRISPFSKEDKAAFSSPYKSQISAPRALYARFHSFSPPPTYRESREEQFVGFTDRSRREEHLAGFMETSGLATSKPKCLDDHGAKWRKAPSDLKQEQDECLREADCISIFDPLANLTRESLLEDLLHAQVNTPPGIHPTTLPCSWHESKPRRRLSGRLYDRRRSSVHGPIIDRPRPCKRRRSIISLSSDTSSIDTISDASPYSTPPSSVNSEASTPKAEHNFLDLCDYFDRPATSTSKGDTTSRDTSCSSIRPETLARPACIPRMTPSTLLTSFENSRIQSGSTTFSQVSSFNESPLHIPHEIERYAVAPPTEQVSTILRDAFIDIYGTCPKSSPTWRPNTEDRFSSVGSVTTISSRKRMLRETERELGWAETSF</sequence>
<protein>
    <submittedName>
        <fullName evidence="2">Uncharacterized protein</fullName>
    </submittedName>
</protein>
<name>A0A1Y2ALS2_9TREE</name>
<evidence type="ECO:0000256" key="1">
    <source>
        <dbReference type="SAM" id="MobiDB-lite"/>
    </source>
</evidence>
<keyword evidence="3" id="KW-1185">Reference proteome</keyword>
<evidence type="ECO:0000313" key="3">
    <source>
        <dbReference type="Proteomes" id="UP000193986"/>
    </source>
</evidence>
<dbReference type="InParanoid" id="A0A1Y2ALS2"/>
<comment type="caution">
    <text evidence="2">The sequence shown here is derived from an EMBL/GenBank/DDBJ whole genome shotgun (WGS) entry which is preliminary data.</text>
</comment>